<feature type="compositionally biased region" description="Polar residues" evidence="3">
    <location>
        <begin position="420"/>
        <end position="436"/>
    </location>
</feature>
<dbReference type="SUPFAM" id="SSF56112">
    <property type="entry name" value="Protein kinase-like (PK-like)"/>
    <property type="match status" value="1"/>
</dbReference>
<dbReference type="AlphaFoldDB" id="A0A177TQ08"/>
<evidence type="ECO:0000256" key="2">
    <source>
        <dbReference type="ARBA" id="ARBA00022840"/>
    </source>
</evidence>
<evidence type="ECO:0000256" key="3">
    <source>
        <dbReference type="SAM" id="MobiDB-lite"/>
    </source>
</evidence>
<dbReference type="PROSITE" id="PS00107">
    <property type="entry name" value="PROTEIN_KINASE_ATP"/>
    <property type="match status" value="1"/>
</dbReference>
<proteinExistence type="predicted"/>
<feature type="compositionally biased region" description="Low complexity" evidence="3">
    <location>
        <begin position="108"/>
        <end position="182"/>
    </location>
</feature>
<keyword evidence="1" id="KW-0547">Nucleotide-binding</keyword>
<feature type="region of interest" description="Disordered" evidence="3">
    <location>
        <begin position="393"/>
        <end position="436"/>
    </location>
</feature>
<dbReference type="InterPro" id="IPR011009">
    <property type="entry name" value="Kinase-like_dom_sf"/>
</dbReference>
<dbReference type="InterPro" id="IPR017441">
    <property type="entry name" value="Protein_kinase_ATP_BS"/>
</dbReference>
<reference evidence="4" key="2">
    <citation type="journal article" date="2019" name="IMA Fungus">
        <title>Genome sequencing and comparison of five Tilletia species to identify candidate genes for the detection of regulated species infecting wheat.</title>
        <authorList>
            <person name="Nguyen H.D.T."/>
            <person name="Sultana T."/>
            <person name="Kesanakurti P."/>
            <person name="Hambleton S."/>
        </authorList>
    </citation>
    <scope>NUCLEOTIDE SEQUENCE</scope>
    <source>
        <strain evidence="4">DAOMC 236416</strain>
    </source>
</reference>
<dbReference type="PANTHER" id="PTHR24346:SF77">
    <property type="entry name" value="SERINE THREONINE PROTEIN KINASE"/>
    <property type="match status" value="1"/>
</dbReference>
<dbReference type="PANTHER" id="PTHR24346">
    <property type="entry name" value="MAP/MICROTUBULE AFFINITY-REGULATING KINASE"/>
    <property type="match status" value="1"/>
</dbReference>
<dbReference type="PROSITE" id="PS00108">
    <property type="entry name" value="PROTEIN_KINASE_ST"/>
    <property type="match status" value="1"/>
</dbReference>
<keyword evidence="5" id="KW-1185">Reference proteome</keyword>
<dbReference type="EMBL" id="LWDF02000166">
    <property type="protein sequence ID" value="KAE8255221.1"/>
    <property type="molecule type" value="Genomic_DNA"/>
</dbReference>
<reference evidence="4" key="1">
    <citation type="submission" date="2016-04" db="EMBL/GenBank/DDBJ databases">
        <authorList>
            <person name="Nguyen H.D."/>
            <person name="Samba Siva P."/>
            <person name="Cullis J."/>
            <person name="Levesque C.A."/>
            <person name="Hambleton S."/>
        </authorList>
    </citation>
    <scope>NUCLEOTIDE SEQUENCE</scope>
    <source>
        <strain evidence="4">DAOMC 236416</strain>
    </source>
</reference>
<gene>
    <name evidence="4" type="ORF">A4X13_0g3115</name>
</gene>
<feature type="compositionally biased region" description="Polar residues" evidence="3">
    <location>
        <begin position="84"/>
        <end position="107"/>
    </location>
</feature>
<dbReference type="InterPro" id="IPR000719">
    <property type="entry name" value="Prot_kinase_dom"/>
</dbReference>
<organism evidence="4 5">
    <name type="scientific">Tilletia indica</name>
    <dbReference type="NCBI Taxonomy" id="43049"/>
    <lineage>
        <taxon>Eukaryota</taxon>
        <taxon>Fungi</taxon>
        <taxon>Dikarya</taxon>
        <taxon>Basidiomycota</taxon>
        <taxon>Ustilaginomycotina</taxon>
        <taxon>Exobasidiomycetes</taxon>
        <taxon>Tilletiales</taxon>
        <taxon>Tilletiaceae</taxon>
        <taxon>Tilletia</taxon>
    </lineage>
</organism>
<dbReference type="Pfam" id="PF00069">
    <property type="entry name" value="Pkinase"/>
    <property type="match status" value="1"/>
</dbReference>
<sequence length="939" mass="98212">MTDPNAYTLSASPDEAASSPIAIESAQSSNNNNNNFILSTSPDDDDAQDNQQESLFTNAPDTPLGRSKPLSIRRGPNAPPRTPHQPQRVDTYSTFASSPRSSRQASLDTTADSPGTASSSSLSRTGTTSTNTVADPQKTATTTTMMMTPSPSHTASYPISQSSSQTSNLQASPSQQQSQSQRQHFRSASHGRTMSTSSIGSSLGVHSHVPSPAHDRKAHDAYARSQREAQHSRGLSASSSSGAMAIPGSSSSNSGAGTGASTYTGAAGLSSSPSRASSTGSSFPFGYRETLNARTENLADGSRTINQYRMLEQIGRGAYGVVYWAELTNDPSTTFAIKEFGKTRLRKTYRAANMRKMARMRGRGRGGGSMSAEVGRAESALAALAKRDAADVLGADTPPQPPTVVPTPAPATMPAPVPTHSSSPSTMENPPQLVTSPSTAELTMPILSSPISASPSGTETGTGKGQAVGIEALTRGIKALKMDPASSGAQRSPFTVDQQSAAELQQSHAQVAAGGPSPGSGSGPAAVPPPTAPARVSTLETDPLFLIRHEIAILKKLNHPNVVKLYEVLDDPSQDSLYMVFESCQDGPIIEVHIHEQAEPLDEDAAREYFAQILLGIEYLHSNEIVHRDIKPDNILLTSDRQICKIVDFGVSEIFLKPNEEKLAKSAGTPAFMSPELCTAGTGDLHAMSDDIWALGVTLYCMVVGRLPFEKGQIYELFEAIKNDEPVYPSNLSPGLLDLLQGLLRKDHKARYGIAEAREHPWVTMDGTYPLVSVEENLATVVHEITEEELERAICKITSVFTIARAVQKFKRAGSTGKSRTMSSGSASTSVVGSGSGSAGPTSAAGSRAGSKQGSMNVFTSSPAGGGEKGGVGGVGSSSSSTVIGPNVPSLATLVTRGLEALSVGASKVLAAPTVLSPTMETATEGEGEAGSYMDAASQ</sequence>
<evidence type="ECO:0000313" key="4">
    <source>
        <dbReference type="EMBL" id="KAE8255221.1"/>
    </source>
</evidence>
<name>A0A177TQ08_9BASI</name>
<evidence type="ECO:0000313" key="5">
    <source>
        <dbReference type="Proteomes" id="UP000077521"/>
    </source>
</evidence>
<dbReference type="InterPro" id="IPR008271">
    <property type="entry name" value="Ser/Thr_kinase_AS"/>
</dbReference>
<dbReference type="CDD" id="cd14008">
    <property type="entry name" value="STKc_LKB1_CaMKK"/>
    <property type="match status" value="1"/>
</dbReference>
<feature type="compositionally biased region" description="Pro residues" evidence="3">
    <location>
        <begin position="398"/>
        <end position="417"/>
    </location>
</feature>
<feature type="compositionally biased region" description="Gly residues" evidence="3">
    <location>
        <begin position="864"/>
        <end position="876"/>
    </location>
</feature>
<evidence type="ECO:0000256" key="1">
    <source>
        <dbReference type="ARBA" id="ARBA00022741"/>
    </source>
</evidence>
<dbReference type="GO" id="GO:0005737">
    <property type="term" value="C:cytoplasm"/>
    <property type="evidence" value="ECO:0007669"/>
    <property type="project" value="TreeGrafter"/>
</dbReference>
<dbReference type="Gene3D" id="3.30.200.20">
    <property type="entry name" value="Phosphorylase Kinase, domain 1"/>
    <property type="match status" value="1"/>
</dbReference>
<feature type="region of interest" description="Disordered" evidence="3">
    <location>
        <begin position="920"/>
        <end position="939"/>
    </location>
</feature>
<feature type="compositionally biased region" description="Low complexity" evidence="3">
    <location>
        <begin position="232"/>
        <end position="257"/>
    </location>
</feature>
<dbReference type="GO" id="GO:0004674">
    <property type="term" value="F:protein serine/threonine kinase activity"/>
    <property type="evidence" value="ECO:0007669"/>
    <property type="project" value="TreeGrafter"/>
</dbReference>
<dbReference type="Proteomes" id="UP000077521">
    <property type="component" value="Unassembled WGS sequence"/>
</dbReference>
<dbReference type="Gene3D" id="1.10.510.10">
    <property type="entry name" value="Transferase(Phosphotransferase) domain 1"/>
    <property type="match status" value="1"/>
</dbReference>
<feature type="region of interest" description="Disordered" evidence="3">
    <location>
        <begin position="1"/>
        <end position="257"/>
    </location>
</feature>
<accession>A0A177TQ08</accession>
<dbReference type="GO" id="GO:0035556">
    <property type="term" value="P:intracellular signal transduction"/>
    <property type="evidence" value="ECO:0007669"/>
    <property type="project" value="TreeGrafter"/>
</dbReference>
<feature type="compositionally biased region" description="Polar residues" evidence="3">
    <location>
        <begin position="192"/>
        <end position="201"/>
    </location>
</feature>
<keyword evidence="2" id="KW-0067">ATP-binding</keyword>
<feature type="region of interest" description="Disordered" evidence="3">
    <location>
        <begin position="814"/>
        <end position="887"/>
    </location>
</feature>
<feature type="compositionally biased region" description="Low complexity" evidence="3">
    <location>
        <begin position="823"/>
        <end position="851"/>
    </location>
</feature>
<feature type="compositionally biased region" description="Low complexity" evidence="3">
    <location>
        <begin position="15"/>
        <end position="35"/>
    </location>
</feature>
<dbReference type="PROSITE" id="PS50011">
    <property type="entry name" value="PROTEIN_KINASE_DOM"/>
    <property type="match status" value="1"/>
</dbReference>
<comment type="caution">
    <text evidence="4">The sequence shown here is derived from an EMBL/GenBank/DDBJ whole genome shotgun (WGS) entry which is preliminary data.</text>
</comment>
<feature type="compositionally biased region" description="Basic and acidic residues" evidence="3">
    <location>
        <begin position="213"/>
        <end position="231"/>
    </location>
</feature>
<protein>
    <submittedName>
        <fullName evidence="4">Uncharacterized protein</fullName>
    </submittedName>
</protein>
<dbReference type="FunFam" id="1.10.510.10:FF:000571">
    <property type="entry name" value="Maternal embryonic leucine zipper kinase"/>
    <property type="match status" value="1"/>
</dbReference>
<feature type="compositionally biased region" description="Polar residues" evidence="3">
    <location>
        <begin position="49"/>
        <end position="60"/>
    </location>
</feature>
<dbReference type="GO" id="GO:0005524">
    <property type="term" value="F:ATP binding"/>
    <property type="evidence" value="ECO:0007669"/>
    <property type="project" value="UniProtKB-UniRule"/>
</dbReference>
<feature type="compositionally biased region" description="Polar residues" evidence="3">
    <location>
        <begin position="487"/>
        <end position="508"/>
    </location>
</feature>
<feature type="compositionally biased region" description="Polar residues" evidence="3">
    <location>
        <begin position="1"/>
        <end position="11"/>
    </location>
</feature>
<dbReference type="SMART" id="SM00220">
    <property type="entry name" value="S_TKc"/>
    <property type="match status" value="1"/>
</dbReference>
<feature type="region of interest" description="Disordered" evidence="3">
    <location>
        <begin position="483"/>
        <end position="534"/>
    </location>
</feature>